<reference evidence="2 3" key="1">
    <citation type="submission" date="2020-02" db="EMBL/GenBank/DDBJ databases">
        <title>Out from the shadows clarifying the taxonomy of the family Cryomorphaceae and related taxa by utilizing the GTDB taxonomic framework.</title>
        <authorList>
            <person name="Bowman J.P."/>
        </authorList>
    </citation>
    <scope>NUCLEOTIDE SEQUENCE [LARGE SCALE GENOMIC DNA]</scope>
    <source>
        <strain evidence="2 3">QSSC 1-22</strain>
    </source>
</reference>
<evidence type="ECO:0000256" key="1">
    <source>
        <dbReference type="SAM" id="SignalP"/>
    </source>
</evidence>
<dbReference type="AlphaFoldDB" id="A0A7K3WPC7"/>
<evidence type="ECO:0000313" key="2">
    <source>
        <dbReference type="EMBL" id="NEN23364.1"/>
    </source>
</evidence>
<keyword evidence="1" id="KW-0732">Signal</keyword>
<dbReference type="Proteomes" id="UP000486602">
    <property type="component" value="Unassembled WGS sequence"/>
</dbReference>
<accession>A0A7K3WPC7</accession>
<dbReference type="RefSeq" id="WP_163284519.1">
    <property type="nucleotide sequence ID" value="NZ_JAAGVY010000010.1"/>
</dbReference>
<proteinExistence type="predicted"/>
<organism evidence="2 3">
    <name type="scientific">Cryomorpha ignava</name>
    <dbReference type="NCBI Taxonomy" id="101383"/>
    <lineage>
        <taxon>Bacteria</taxon>
        <taxon>Pseudomonadati</taxon>
        <taxon>Bacteroidota</taxon>
        <taxon>Flavobacteriia</taxon>
        <taxon>Flavobacteriales</taxon>
        <taxon>Cryomorphaceae</taxon>
        <taxon>Cryomorpha</taxon>
    </lineage>
</organism>
<comment type="caution">
    <text evidence="2">The sequence shown here is derived from an EMBL/GenBank/DDBJ whole genome shotgun (WGS) entry which is preliminary data.</text>
</comment>
<gene>
    <name evidence="2" type="ORF">G3O08_07610</name>
</gene>
<name>A0A7K3WPC7_9FLAO</name>
<feature type="chain" id="PRO_5029656525" evidence="1">
    <location>
        <begin position="22"/>
        <end position="101"/>
    </location>
</feature>
<feature type="signal peptide" evidence="1">
    <location>
        <begin position="1"/>
        <end position="21"/>
    </location>
</feature>
<keyword evidence="3" id="KW-1185">Reference proteome</keyword>
<dbReference type="EMBL" id="JAAGVY010000010">
    <property type="protein sequence ID" value="NEN23364.1"/>
    <property type="molecule type" value="Genomic_DNA"/>
</dbReference>
<protein>
    <submittedName>
        <fullName evidence="2">Uncharacterized protein</fullName>
    </submittedName>
</protein>
<evidence type="ECO:0000313" key="3">
    <source>
        <dbReference type="Proteomes" id="UP000486602"/>
    </source>
</evidence>
<sequence>MQIKKIFLFILLLSANVCVFGQTTDKGVVPSTKTITPKAETVVEETIDGVWELTGYLGKKLMNEMGNRMNLGESNPSENKKTKRVTIKVGPFKIERIESGT</sequence>